<gene>
    <name evidence="5" type="ORF">AMS68_002236</name>
</gene>
<evidence type="ECO:0000256" key="4">
    <source>
        <dbReference type="SAM" id="Phobius"/>
    </source>
</evidence>
<comment type="subcellular location">
    <subcellularLocation>
        <location evidence="1">Membrane</location>
        <topology evidence="1">Multi-pass membrane protein</topology>
    </subcellularLocation>
</comment>
<dbReference type="AlphaFoldDB" id="A0A6H0XQ19"/>
<feature type="transmembrane region" description="Helical" evidence="4">
    <location>
        <begin position="145"/>
        <end position="165"/>
    </location>
</feature>
<reference evidence="5 6" key="1">
    <citation type="journal article" date="2016" name="Sci. Rep.">
        <title>Peltaster fructicola genome reveals evolution from an invasive phytopathogen to an ectophytic parasite.</title>
        <authorList>
            <person name="Xu C."/>
            <person name="Chen H."/>
            <person name="Gleason M.L."/>
            <person name="Xu J.R."/>
            <person name="Liu H."/>
            <person name="Zhang R."/>
            <person name="Sun G."/>
        </authorList>
    </citation>
    <scope>NUCLEOTIDE SEQUENCE [LARGE SCALE GENOMIC DNA]</scope>
    <source>
        <strain evidence="5 6">LNHT1506</strain>
    </source>
</reference>
<feature type="region of interest" description="Disordered" evidence="3">
    <location>
        <begin position="1"/>
        <end position="30"/>
    </location>
</feature>
<dbReference type="OrthoDB" id="2213137at2759"/>
<evidence type="ECO:0000256" key="2">
    <source>
        <dbReference type="ARBA" id="ARBA00006727"/>
    </source>
</evidence>
<feature type="transmembrane region" description="Helical" evidence="4">
    <location>
        <begin position="52"/>
        <end position="71"/>
    </location>
</feature>
<organism evidence="5 6">
    <name type="scientific">Peltaster fructicola</name>
    <dbReference type="NCBI Taxonomy" id="286661"/>
    <lineage>
        <taxon>Eukaryota</taxon>
        <taxon>Fungi</taxon>
        <taxon>Dikarya</taxon>
        <taxon>Ascomycota</taxon>
        <taxon>Pezizomycotina</taxon>
        <taxon>Dothideomycetes</taxon>
        <taxon>Dothideomycetes incertae sedis</taxon>
        <taxon>Peltaster</taxon>
    </lineage>
</organism>
<dbReference type="Pfam" id="PF07690">
    <property type="entry name" value="MFS_1"/>
    <property type="match status" value="1"/>
</dbReference>
<name>A0A6H0XQ19_9PEZI</name>
<feature type="transmembrane region" description="Helical" evidence="4">
    <location>
        <begin position="77"/>
        <end position="97"/>
    </location>
</feature>
<protein>
    <recommendedName>
        <fullName evidence="7">Major facilitator superfamily (MFS) profile domain-containing protein</fullName>
    </recommendedName>
</protein>
<dbReference type="InterPro" id="IPR050327">
    <property type="entry name" value="Proton-linked_MCT"/>
</dbReference>
<dbReference type="PANTHER" id="PTHR11360">
    <property type="entry name" value="MONOCARBOXYLATE TRANSPORTER"/>
    <property type="match status" value="1"/>
</dbReference>
<dbReference type="InterPro" id="IPR036259">
    <property type="entry name" value="MFS_trans_sf"/>
</dbReference>
<keyword evidence="4" id="KW-0812">Transmembrane</keyword>
<evidence type="ECO:0008006" key="7">
    <source>
        <dbReference type="Google" id="ProtNLM"/>
    </source>
</evidence>
<keyword evidence="6" id="KW-1185">Reference proteome</keyword>
<evidence type="ECO:0000256" key="1">
    <source>
        <dbReference type="ARBA" id="ARBA00004141"/>
    </source>
</evidence>
<comment type="similarity">
    <text evidence="2">Belongs to the major facilitator superfamily. Monocarboxylate porter (TC 2.A.1.13) family.</text>
</comment>
<sequence>MDAHELGERVPSSTPPEADEDSNTRQFSLTPADRGAPLAIPLVSRYPQYRKLMIWLGWPLCLLGLVAGSFAQTLEVLILTQGVLYGLGFITFYYPILSMVNEWWIDRRGLAYAIMCSASGFSGAVMPFVTQALLDRYGYATTLRAIAAGLLVVTGPLIPMLRGRLPEAAVSSHPRTDWTFVRSTRFWIYSLSNVAMGLGYFFPSLYLPSYAVSNGLNPTQGALLLAVMSVSQALGLFCFGYMSDRRIPVDVLTITSPLVAAVAVYTCWGLASTLPVMLVFAMVYGFFGSGYTATWARIGTSISSDPIAAFTAFGTLNLGKGLGNVLTGPIGGALVGSDTVAGAYGAVKYQKVVLFTGSCMLLSGATILLYRAKDLKLATLVSRLSKQDSH</sequence>
<keyword evidence="4" id="KW-0472">Membrane</keyword>
<evidence type="ECO:0000313" key="5">
    <source>
        <dbReference type="EMBL" id="QIW96718.1"/>
    </source>
</evidence>
<feature type="transmembrane region" description="Helical" evidence="4">
    <location>
        <begin position="254"/>
        <end position="287"/>
    </location>
</feature>
<dbReference type="SUPFAM" id="SSF103473">
    <property type="entry name" value="MFS general substrate transporter"/>
    <property type="match status" value="1"/>
</dbReference>
<accession>A0A6H0XQ19</accession>
<keyword evidence="4" id="KW-1133">Transmembrane helix</keyword>
<feature type="transmembrane region" description="Helical" evidence="4">
    <location>
        <begin position="109"/>
        <end position="133"/>
    </location>
</feature>
<evidence type="ECO:0000256" key="3">
    <source>
        <dbReference type="SAM" id="MobiDB-lite"/>
    </source>
</evidence>
<dbReference type="InterPro" id="IPR011701">
    <property type="entry name" value="MFS"/>
</dbReference>
<dbReference type="PANTHER" id="PTHR11360:SF287">
    <property type="entry name" value="MFS MONOCARBOXYLATE TRANSPORTER"/>
    <property type="match status" value="1"/>
</dbReference>
<feature type="transmembrane region" description="Helical" evidence="4">
    <location>
        <begin position="352"/>
        <end position="370"/>
    </location>
</feature>
<dbReference type="GO" id="GO:0022857">
    <property type="term" value="F:transmembrane transporter activity"/>
    <property type="evidence" value="ECO:0007669"/>
    <property type="project" value="InterPro"/>
</dbReference>
<dbReference type="Proteomes" id="UP000503462">
    <property type="component" value="Chromosome 2"/>
</dbReference>
<feature type="transmembrane region" description="Helical" evidence="4">
    <location>
        <begin position="222"/>
        <end position="242"/>
    </location>
</feature>
<evidence type="ECO:0000313" key="6">
    <source>
        <dbReference type="Proteomes" id="UP000503462"/>
    </source>
</evidence>
<proteinExistence type="inferred from homology"/>
<dbReference type="EMBL" id="CP051140">
    <property type="protein sequence ID" value="QIW96718.1"/>
    <property type="molecule type" value="Genomic_DNA"/>
</dbReference>
<feature type="transmembrane region" description="Helical" evidence="4">
    <location>
        <begin position="186"/>
        <end position="202"/>
    </location>
</feature>
<dbReference type="Gene3D" id="1.20.1250.20">
    <property type="entry name" value="MFS general substrate transporter like domains"/>
    <property type="match status" value="2"/>
</dbReference>
<dbReference type="GO" id="GO:0016020">
    <property type="term" value="C:membrane"/>
    <property type="evidence" value="ECO:0007669"/>
    <property type="project" value="UniProtKB-SubCell"/>
</dbReference>